<dbReference type="EMBL" id="JAGGLG010000010">
    <property type="protein sequence ID" value="MBP2018099.1"/>
    <property type="molecule type" value="Genomic_DNA"/>
</dbReference>
<dbReference type="Proteomes" id="UP001519289">
    <property type="component" value="Unassembled WGS sequence"/>
</dbReference>
<evidence type="ECO:0000313" key="2">
    <source>
        <dbReference type="EMBL" id="MBP2018099.1"/>
    </source>
</evidence>
<proteinExistence type="predicted"/>
<evidence type="ECO:0000256" key="1">
    <source>
        <dbReference type="SAM" id="Phobius"/>
    </source>
</evidence>
<dbReference type="RefSeq" id="WP_209466238.1">
    <property type="nucleotide sequence ID" value="NZ_JAGGLG010000010.1"/>
</dbReference>
<name>A0ABS4JRD3_9FIRM</name>
<keyword evidence="1" id="KW-1133">Transmembrane helix</keyword>
<keyword evidence="3" id="KW-1185">Reference proteome</keyword>
<protein>
    <submittedName>
        <fullName evidence="2">Threonine/homoserine/homoserine lactone efflux protein</fullName>
    </submittedName>
</protein>
<keyword evidence="1" id="KW-0472">Membrane</keyword>
<comment type="caution">
    <text evidence="2">The sequence shown here is derived from an EMBL/GenBank/DDBJ whole genome shotgun (WGS) entry which is preliminary data.</text>
</comment>
<gene>
    <name evidence="2" type="ORF">J2Z79_001498</name>
</gene>
<organism evidence="2 3">
    <name type="scientific">Symbiobacterium terraclitae</name>
    <dbReference type="NCBI Taxonomy" id="557451"/>
    <lineage>
        <taxon>Bacteria</taxon>
        <taxon>Bacillati</taxon>
        <taxon>Bacillota</taxon>
        <taxon>Clostridia</taxon>
        <taxon>Eubacteriales</taxon>
        <taxon>Symbiobacteriaceae</taxon>
        <taxon>Symbiobacterium</taxon>
    </lineage>
</organism>
<feature type="transmembrane region" description="Helical" evidence="1">
    <location>
        <begin position="32"/>
        <end position="53"/>
    </location>
</feature>
<accession>A0ABS4JRD3</accession>
<sequence>MSPEQTTLYGILAVVVITLVIMLVGAPEVVVVVDWLVTRGALVAGVYLFWRLVRALENRGRSKDGRTDSNG</sequence>
<evidence type="ECO:0000313" key="3">
    <source>
        <dbReference type="Proteomes" id="UP001519289"/>
    </source>
</evidence>
<feature type="transmembrane region" description="Helical" evidence="1">
    <location>
        <begin position="7"/>
        <end position="26"/>
    </location>
</feature>
<reference evidence="2 3" key="1">
    <citation type="submission" date="2021-03" db="EMBL/GenBank/DDBJ databases">
        <title>Genomic Encyclopedia of Type Strains, Phase IV (KMG-IV): sequencing the most valuable type-strain genomes for metagenomic binning, comparative biology and taxonomic classification.</title>
        <authorList>
            <person name="Goeker M."/>
        </authorList>
    </citation>
    <scope>NUCLEOTIDE SEQUENCE [LARGE SCALE GENOMIC DNA]</scope>
    <source>
        <strain evidence="2 3">DSM 27138</strain>
    </source>
</reference>
<keyword evidence="1" id="KW-0812">Transmembrane</keyword>